<organism evidence="1 2">
    <name type="scientific">Ensifer adhaerens</name>
    <name type="common">Sinorhizobium morelense</name>
    <dbReference type="NCBI Taxonomy" id="106592"/>
    <lineage>
        <taxon>Bacteria</taxon>
        <taxon>Pseudomonadati</taxon>
        <taxon>Pseudomonadota</taxon>
        <taxon>Alphaproteobacteria</taxon>
        <taxon>Hyphomicrobiales</taxon>
        <taxon>Rhizobiaceae</taxon>
        <taxon>Sinorhizobium/Ensifer group</taxon>
        <taxon>Ensifer</taxon>
    </lineage>
</organism>
<accession>A0A9Q8Y901</accession>
<name>A0A9Q8Y901_ENSAD</name>
<sequence>MIADVTAEPLTKAGIVSSAADIASLEKLLVRVSESQADHYFDESSGNEHQIVLAGEEPAGFYIRPRNLIVNWRSVMGTTLPNAVFATVSAAQLPWLTPFAVLAIIWDARAKMVVPLKPEHAIVLRAVYECGAHATEPEIVKAIAKHRWQNPHTPAPIDVTTVLDQLSDASLVELIDGKAHLIDDIVIEMP</sequence>
<dbReference type="EMBL" id="CP098807">
    <property type="protein sequence ID" value="USJ24718.1"/>
    <property type="molecule type" value="Genomic_DNA"/>
</dbReference>
<gene>
    <name evidence="1" type="ORF">NE863_07060</name>
</gene>
<dbReference type="Proteomes" id="UP001055460">
    <property type="component" value="Chromosome"/>
</dbReference>
<evidence type="ECO:0000313" key="1">
    <source>
        <dbReference type="EMBL" id="USJ24718.1"/>
    </source>
</evidence>
<proteinExistence type="predicted"/>
<reference evidence="1" key="1">
    <citation type="submission" date="2022-06" db="EMBL/GenBank/DDBJ databases">
        <title>Physiological and biochemical characterization and genomic elucidation of a strain of the genus Ensifer adhaerens M8 that combines arsenic oxidation and chromium reduction.</title>
        <authorList>
            <person name="Li X."/>
            <person name="Yu c."/>
        </authorList>
    </citation>
    <scope>NUCLEOTIDE SEQUENCE</scope>
    <source>
        <strain evidence="1">M8</strain>
    </source>
</reference>
<protein>
    <submittedName>
        <fullName evidence="1">Uncharacterized protein</fullName>
    </submittedName>
</protein>
<dbReference type="AlphaFoldDB" id="A0A9Q8Y901"/>
<dbReference type="RefSeq" id="WP_252160524.1">
    <property type="nucleotide sequence ID" value="NZ_CP098807.1"/>
</dbReference>
<evidence type="ECO:0000313" key="2">
    <source>
        <dbReference type="Proteomes" id="UP001055460"/>
    </source>
</evidence>